<dbReference type="EMBL" id="VDFM01000012">
    <property type="protein sequence ID" value="MQS53139.1"/>
    <property type="molecule type" value="Genomic_DNA"/>
</dbReference>
<evidence type="ECO:0000256" key="7">
    <source>
        <dbReference type="ARBA" id="ARBA00023125"/>
    </source>
</evidence>
<dbReference type="InterPro" id="IPR051446">
    <property type="entry name" value="HTH_trans_reg/aminotransferase"/>
</dbReference>
<dbReference type="Pfam" id="PF00392">
    <property type="entry name" value="GntR"/>
    <property type="match status" value="1"/>
</dbReference>
<name>A0A5P0ZJ63_9LACO</name>
<evidence type="ECO:0000256" key="8">
    <source>
        <dbReference type="ARBA" id="ARBA00023163"/>
    </source>
</evidence>
<keyword evidence="5" id="KW-0663">Pyridoxal phosphate</keyword>
<gene>
    <name evidence="10" type="ORF">FHL02_08910</name>
</gene>
<proteinExistence type="inferred from homology"/>
<comment type="caution">
    <text evidence="10">The sequence shown here is derived from an EMBL/GenBank/DDBJ whole genome shotgun (WGS) entry which is preliminary data.</text>
</comment>
<dbReference type="OrthoDB" id="9802328at2"/>
<evidence type="ECO:0000256" key="6">
    <source>
        <dbReference type="ARBA" id="ARBA00023015"/>
    </source>
</evidence>
<dbReference type="Gene3D" id="3.90.1150.10">
    <property type="entry name" value="Aspartate Aminotransferase, domain 1"/>
    <property type="match status" value="1"/>
</dbReference>
<evidence type="ECO:0000256" key="3">
    <source>
        <dbReference type="ARBA" id="ARBA00022576"/>
    </source>
</evidence>
<dbReference type="PANTHER" id="PTHR46577">
    <property type="entry name" value="HTH-TYPE TRANSCRIPTIONAL REGULATORY PROTEIN GABR"/>
    <property type="match status" value="1"/>
</dbReference>
<dbReference type="CDD" id="cd07377">
    <property type="entry name" value="WHTH_GntR"/>
    <property type="match status" value="1"/>
</dbReference>
<evidence type="ECO:0000256" key="1">
    <source>
        <dbReference type="ARBA" id="ARBA00001933"/>
    </source>
</evidence>
<dbReference type="InterPro" id="IPR000524">
    <property type="entry name" value="Tscrpt_reg_HTH_GntR"/>
</dbReference>
<dbReference type="InterPro" id="IPR015421">
    <property type="entry name" value="PyrdxlP-dep_Trfase_major"/>
</dbReference>
<dbReference type="PROSITE" id="PS50949">
    <property type="entry name" value="HTH_GNTR"/>
    <property type="match status" value="1"/>
</dbReference>
<dbReference type="SUPFAM" id="SSF53383">
    <property type="entry name" value="PLP-dependent transferases"/>
    <property type="match status" value="1"/>
</dbReference>
<evidence type="ECO:0000313" key="11">
    <source>
        <dbReference type="Proteomes" id="UP000380386"/>
    </source>
</evidence>
<dbReference type="Gene3D" id="3.40.640.10">
    <property type="entry name" value="Type I PLP-dependent aspartate aminotransferase-like (Major domain)"/>
    <property type="match status" value="1"/>
</dbReference>
<evidence type="ECO:0000313" key="10">
    <source>
        <dbReference type="EMBL" id="MQS53139.1"/>
    </source>
</evidence>
<dbReference type="InterPro" id="IPR036390">
    <property type="entry name" value="WH_DNA-bd_sf"/>
</dbReference>
<dbReference type="InterPro" id="IPR004839">
    <property type="entry name" value="Aminotransferase_I/II_large"/>
</dbReference>
<evidence type="ECO:0000256" key="2">
    <source>
        <dbReference type="ARBA" id="ARBA00005384"/>
    </source>
</evidence>
<dbReference type="GO" id="GO:0030170">
    <property type="term" value="F:pyridoxal phosphate binding"/>
    <property type="evidence" value="ECO:0007669"/>
    <property type="project" value="InterPro"/>
</dbReference>
<accession>A0A5P0ZJ63</accession>
<feature type="domain" description="HTH gntR-type" evidence="9">
    <location>
        <begin position="19"/>
        <end position="87"/>
    </location>
</feature>
<reference evidence="10 11" key="1">
    <citation type="journal article" date="2019" name="Syst. Appl. Microbiol.">
        <title>Polyphasic characterization of two novel Lactobacillus spp. isolated from blown salami packages: Description of Lactobacillus halodurans sp. nov. and Lactobacillus salsicarnum sp. nov.</title>
        <authorList>
            <person name="Schuster J.A."/>
            <person name="Klingl A."/>
            <person name="Vogel R.F."/>
            <person name="Ehrmann M.A."/>
        </authorList>
    </citation>
    <scope>NUCLEOTIDE SEQUENCE [LARGE SCALE GENOMIC DNA]</scope>
    <source>
        <strain evidence="10 11">TMW 1.2118</strain>
    </source>
</reference>
<sequence>MKRISAIDIEWKPNKDSAVPMYRQIVKFVSDKVANGEWTIGTRLPSQRELSAIFGVNRSTVTTAIDELTSYGIVSGRHGAGTQISSNTWSLLLPDNSEWNSYLSSGFFQENKSIVQSINRLEFSENVIRIGTGEIDPRLFPRDMWKDILLKVSNKLTSLGYLENLGLLELRQAISNHLEKFGISASPDNILITSGSLQALQLISVSLLKRGSTVYTEAPSYLKSLEMFQSAGMKLSGVPMDHQGLEYWKLSRNQDEHNALYTIPTNQNPTGITMSENRRQELMRYCNDNGLPIIEDGAYQELCYDGESPTTLKSMDENGMVIYLGTASKTLAPGLRIGWVVADKPIVDRLGDIKMQMDYGASSLSQWAMAEFLNSGVYHEYVDGLRKILKKRRDAALDNLTKYFSDIATWKKPTGGFYIWLTFNKKIKIEKLFEIAANAGILLNPGDIYDFKENRSLRLSFAYVSSSEFDQAIKRLSEIIKSKFL</sequence>
<keyword evidence="4 10" id="KW-0808">Transferase</keyword>
<dbReference type="SUPFAM" id="SSF46785">
    <property type="entry name" value="Winged helix' DNA-binding domain"/>
    <property type="match status" value="1"/>
</dbReference>
<dbReference type="Gene3D" id="1.10.10.10">
    <property type="entry name" value="Winged helix-like DNA-binding domain superfamily/Winged helix DNA-binding domain"/>
    <property type="match status" value="1"/>
</dbReference>
<dbReference type="RefSeq" id="WP_153383660.1">
    <property type="nucleotide sequence ID" value="NZ_VDFM01000012.1"/>
</dbReference>
<dbReference type="Proteomes" id="UP000380386">
    <property type="component" value="Unassembled WGS sequence"/>
</dbReference>
<dbReference type="PRINTS" id="PR00035">
    <property type="entry name" value="HTHGNTR"/>
</dbReference>
<comment type="similarity">
    <text evidence="2">In the C-terminal section; belongs to the class-I pyridoxal-phosphate-dependent aminotransferase family.</text>
</comment>
<dbReference type="GO" id="GO:0003677">
    <property type="term" value="F:DNA binding"/>
    <property type="evidence" value="ECO:0007669"/>
    <property type="project" value="UniProtKB-KW"/>
</dbReference>
<dbReference type="FunFam" id="3.40.640.10:FF:000023">
    <property type="entry name" value="Transcriptional regulator, GntR family"/>
    <property type="match status" value="1"/>
</dbReference>
<dbReference type="CDD" id="cd00609">
    <property type="entry name" value="AAT_like"/>
    <property type="match status" value="1"/>
</dbReference>
<dbReference type="InterPro" id="IPR015422">
    <property type="entry name" value="PyrdxlP-dep_Trfase_small"/>
</dbReference>
<evidence type="ECO:0000256" key="4">
    <source>
        <dbReference type="ARBA" id="ARBA00022679"/>
    </source>
</evidence>
<keyword evidence="7" id="KW-0238">DNA-binding</keyword>
<dbReference type="InterPro" id="IPR015424">
    <property type="entry name" value="PyrdxlP-dep_Trfase"/>
</dbReference>
<protein>
    <submittedName>
        <fullName evidence="10">PLP-dependent aminotransferase family protein</fullName>
    </submittedName>
</protein>
<comment type="cofactor">
    <cofactor evidence="1">
        <name>pyridoxal 5'-phosphate</name>
        <dbReference type="ChEBI" id="CHEBI:597326"/>
    </cofactor>
</comment>
<evidence type="ECO:0000259" key="9">
    <source>
        <dbReference type="PROSITE" id="PS50949"/>
    </source>
</evidence>
<dbReference type="GO" id="GO:0008483">
    <property type="term" value="F:transaminase activity"/>
    <property type="evidence" value="ECO:0007669"/>
    <property type="project" value="UniProtKB-KW"/>
</dbReference>
<keyword evidence="3 10" id="KW-0032">Aminotransferase</keyword>
<dbReference type="PANTHER" id="PTHR46577:SF2">
    <property type="entry name" value="TRANSCRIPTIONAL REGULATORY PROTEIN"/>
    <property type="match status" value="1"/>
</dbReference>
<organism evidence="10 11">
    <name type="scientific">Companilactobacillus mishanensis</name>
    <dbReference type="NCBI Taxonomy" id="2486008"/>
    <lineage>
        <taxon>Bacteria</taxon>
        <taxon>Bacillati</taxon>
        <taxon>Bacillota</taxon>
        <taxon>Bacilli</taxon>
        <taxon>Lactobacillales</taxon>
        <taxon>Lactobacillaceae</taxon>
        <taxon>Companilactobacillus</taxon>
    </lineage>
</organism>
<dbReference type="Pfam" id="PF00155">
    <property type="entry name" value="Aminotran_1_2"/>
    <property type="match status" value="1"/>
</dbReference>
<dbReference type="InterPro" id="IPR036388">
    <property type="entry name" value="WH-like_DNA-bd_sf"/>
</dbReference>
<dbReference type="AlphaFoldDB" id="A0A5P0ZJ63"/>
<dbReference type="SMART" id="SM00345">
    <property type="entry name" value="HTH_GNTR"/>
    <property type="match status" value="1"/>
</dbReference>
<evidence type="ECO:0000256" key="5">
    <source>
        <dbReference type="ARBA" id="ARBA00022898"/>
    </source>
</evidence>
<keyword evidence="8" id="KW-0804">Transcription</keyword>
<dbReference type="GO" id="GO:0003700">
    <property type="term" value="F:DNA-binding transcription factor activity"/>
    <property type="evidence" value="ECO:0007669"/>
    <property type="project" value="InterPro"/>
</dbReference>
<keyword evidence="6" id="KW-0805">Transcription regulation</keyword>